<organism evidence="1 2">
    <name type="scientific">Rhizobium leguminosarum bv. trifolii WSM597</name>
    <dbReference type="NCBI Taxonomy" id="754764"/>
    <lineage>
        <taxon>Bacteria</taxon>
        <taxon>Pseudomonadati</taxon>
        <taxon>Pseudomonadota</taxon>
        <taxon>Alphaproteobacteria</taxon>
        <taxon>Hyphomicrobiales</taxon>
        <taxon>Rhizobiaceae</taxon>
        <taxon>Rhizobium/Agrobacterium group</taxon>
        <taxon>Rhizobium</taxon>
    </lineage>
</organism>
<dbReference type="HOGENOM" id="CLU_071576_1_0_5"/>
<evidence type="ECO:0000313" key="1">
    <source>
        <dbReference type="EMBL" id="EJB06982.1"/>
    </source>
</evidence>
<evidence type="ECO:0008006" key="3">
    <source>
        <dbReference type="Google" id="ProtNLM"/>
    </source>
</evidence>
<dbReference type="AlphaFoldDB" id="I9NJS1"/>
<proteinExistence type="predicted"/>
<dbReference type="OrthoDB" id="5422822at2"/>
<protein>
    <recommendedName>
        <fullName evidence="3">TIGR02646 family protein</fullName>
    </recommendedName>
</protein>
<dbReference type="RefSeq" id="WP_003592411.1">
    <property type="nucleotide sequence ID" value="NZ_JH719381.1"/>
</dbReference>
<name>I9NJS1_RHILT</name>
<gene>
    <name evidence="1" type="ORF">Rleg9DRAFT_5951</name>
</gene>
<reference evidence="1 2" key="1">
    <citation type="submission" date="2012-02" db="EMBL/GenBank/DDBJ databases">
        <title>Improved High-Quality Draft Sequence of Rhizobium leguminosarum bv. trifolii WSM597.</title>
        <authorList>
            <consortium name="US DOE Joint Genome Institute"/>
            <person name="Lucas S."/>
            <person name="Han J."/>
            <person name="Lapidus A."/>
            <person name="Cheng J.-F."/>
            <person name="Goodwin L."/>
            <person name="Pitluck S."/>
            <person name="Peters L."/>
            <person name="Ovchinnikova G."/>
            <person name="Held B."/>
            <person name="Detter J.C."/>
            <person name="Han C."/>
            <person name="Tapia R."/>
            <person name="Land M."/>
            <person name="Hauser L."/>
            <person name="Kyrpides N."/>
            <person name="Ivanova N."/>
            <person name="Pagani I."/>
            <person name="Brau L."/>
            <person name="Yates R."/>
            <person name="O'Hara G."/>
            <person name="Rui T."/>
            <person name="Howieson J."/>
            <person name="Reeve W."/>
            <person name="Woyke T."/>
        </authorList>
    </citation>
    <scope>NUCLEOTIDE SEQUENCE [LARGE SCALE GENOMIC DNA]</scope>
    <source>
        <strain evidence="1 2">WSM597</strain>
    </source>
</reference>
<evidence type="ECO:0000313" key="2">
    <source>
        <dbReference type="Proteomes" id="UP000005092"/>
    </source>
</evidence>
<accession>I9NJS1</accession>
<dbReference type="EMBL" id="JH719381">
    <property type="protein sequence ID" value="EJB06982.1"/>
    <property type="molecule type" value="Genomic_DNA"/>
</dbReference>
<sequence length="281" mass="31736">MIYVFQDETKLPAGWLEKVAALRAALDQLDTKAKRKAYIDGRAAIWGEVKDALLEMSHNKCWYSEAPDAVSDWHVDHFRPKLRALDEDRTAHDGYPWLAFDWKNYRIAGSYPNSPHTDDHGTTRGKWDFFPLSPGSVRATWDQRSTANETVLLLDPASKTDPKLMTFDEEGLPLPVDPNNVIVKKRVETTVHLLYLDSPRLVAARKKKWREISELIEEYRLACPDTYEACTLQDHQRVVRLIAKLSEAAGPKAAYAATARACLRANDLSEFIGAIEEAAAA</sequence>
<dbReference type="Proteomes" id="UP000005092">
    <property type="component" value="Unassembled WGS sequence"/>
</dbReference>